<gene>
    <name evidence="3" type="ORF">KBB96_03225</name>
</gene>
<keyword evidence="2" id="KW-0812">Transmembrane</keyword>
<protein>
    <recommendedName>
        <fullName evidence="5">DUF4175 domain-containing protein</fullName>
    </recommendedName>
</protein>
<feature type="transmembrane region" description="Helical" evidence="2">
    <location>
        <begin position="167"/>
        <end position="190"/>
    </location>
</feature>
<evidence type="ECO:0000313" key="3">
    <source>
        <dbReference type="EMBL" id="QUE51906.1"/>
    </source>
</evidence>
<dbReference type="EMBL" id="CP073100">
    <property type="protein sequence ID" value="QUE51906.1"/>
    <property type="molecule type" value="Genomic_DNA"/>
</dbReference>
<evidence type="ECO:0000256" key="1">
    <source>
        <dbReference type="SAM" id="Coils"/>
    </source>
</evidence>
<dbReference type="AlphaFoldDB" id="A0A975J0R9"/>
<feature type="coiled-coil region" evidence="1">
    <location>
        <begin position="522"/>
        <end position="553"/>
    </location>
</feature>
<dbReference type="Proteomes" id="UP000676169">
    <property type="component" value="Chromosome"/>
</dbReference>
<feature type="transmembrane region" description="Helical" evidence="2">
    <location>
        <begin position="64"/>
        <end position="83"/>
    </location>
</feature>
<name>A0A975J0R9_9BACT</name>
<feature type="transmembrane region" description="Helical" evidence="2">
    <location>
        <begin position="31"/>
        <end position="52"/>
    </location>
</feature>
<accession>A0A975J0R9</accession>
<keyword evidence="1" id="KW-0175">Coiled coil</keyword>
<evidence type="ECO:0000313" key="4">
    <source>
        <dbReference type="Proteomes" id="UP000676169"/>
    </source>
</evidence>
<sequence>MSASPPSNDPAPPRLPASLAGLLDRIRGRHLAVAVAEFPVWLLAGLSLAWLAQGGVDRWLNLSWTVRCVLLALDVVGACWLLYRYALKPWLKRLNREGAALLVEREVPDFRSALISAVEFASPQSDAPPQSAALVRHLIDEVTEKAKSPGLVERVVHTTRLKTAFKWMAAPLVIALGVLLACQPVSWLVVKRILLSHEAFPPDTRAFAVSGDLEIDEGGDVALSAKAEGVVPPEGRLVITHGDDRTESLAVSAGANGSAEFSQVVKNVRAPFHYHFEINDGRSEDHAVKVNYPPSVKDLRFVQVYPPYTRLPETVMPPGGLKLLEGSTLRIEGTTSKEVRSGTVTVKGGEVTDLTLVDPEKTAFRNAMVVPGSGWKSLSLHLVGRDGDGSVQDPVYPVELLRDRPPSVAMTLPQKEFITAVATATIPVAFEAVDDFALNYVALNYRVMHGDQSSESPTANGRIPVEIPNGSAELKRRINWNLGRIIPSPAAGDSIVFWIEAVDNNGVNGIQTSRSTEHTVLIVTEEQKRQELLEQIARKAEDIERLYDQQRAINVRTENSAR</sequence>
<organism evidence="3 4">
    <name type="scientific">Luteolibacter ambystomatis</name>
    <dbReference type="NCBI Taxonomy" id="2824561"/>
    <lineage>
        <taxon>Bacteria</taxon>
        <taxon>Pseudomonadati</taxon>
        <taxon>Verrucomicrobiota</taxon>
        <taxon>Verrucomicrobiia</taxon>
        <taxon>Verrucomicrobiales</taxon>
        <taxon>Verrucomicrobiaceae</taxon>
        <taxon>Luteolibacter</taxon>
    </lineage>
</organism>
<proteinExistence type="predicted"/>
<dbReference type="KEGG" id="lamb:KBB96_03225"/>
<keyword evidence="4" id="KW-1185">Reference proteome</keyword>
<keyword evidence="2" id="KW-1133">Transmembrane helix</keyword>
<reference evidence="3" key="1">
    <citation type="submission" date="2021-04" db="EMBL/GenBank/DDBJ databases">
        <title>Luteolibacter sp. 32A isolated from the skin of an Anderson's salamander (Ambystoma andersonii).</title>
        <authorList>
            <person name="Spergser J."/>
            <person name="Busse H.-J."/>
        </authorList>
    </citation>
    <scope>NUCLEOTIDE SEQUENCE</scope>
    <source>
        <strain evidence="3">32A</strain>
    </source>
</reference>
<evidence type="ECO:0000256" key="2">
    <source>
        <dbReference type="SAM" id="Phobius"/>
    </source>
</evidence>
<keyword evidence="2" id="KW-0472">Membrane</keyword>
<evidence type="ECO:0008006" key="5">
    <source>
        <dbReference type="Google" id="ProtNLM"/>
    </source>
</evidence>
<dbReference type="RefSeq" id="WP_211632184.1">
    <property type="nucleotide sequence ID" value="NZ_CP073100.1"/>
</dbReference>